<feature type="region of interest" description="Disordered" evidence="1">
    <location>
        <begin position="34"/>
        <end position="69"/>
    </location>
</feature>
<gene>
    <name evidence="3" type="ORF">NDO55_05630</name>
</gene>
<dbReference type="RefSeq" id="WP_252113245.1">
    <property type="nucleotide sequence ID" value="NZ_JAMSHT010000001.1"/>
</dbReference>
<sequence>MKKVMLLAGTMMLAACGANDDATDADMNEMVTEDTTEVSDADRTAPDGETVVGSYSMRDPDGNERGTLTINSDWSYSRTMGDETETGTFSFNDEDWPCFDAADDDAGPICYPGGDGSVNDDGSWTSYDSDGNETGTIIRIQDSAESIETATADGDGEQAVASPGQGSPGREDTLSTD</sequence>
<feature type="region of interest" description="Disordered" evidence="1">
    <location>
        <begin position="107"/>
        <end position="134"/>
    </location>
</feature>
<feature type="region of interest" description="Disordered" evidence="1">
    <location>
        <begin position="151"/>
        <end position="177"/>
    </location>
</feature>
<dbReference type="PROSITE" id="PS51257">
    <property type="entry name" value="PROKAR_LIPOPROTEIN"/>
    <property type="match status" value="1"/>
</dbReference>
<feature type="chain" id="PRO_5040774658" description="Lipoprotein" evidence="2">
    <location>
        <begin position="18"/>
        <end position="177"/>
    </location>
</feature>
<accession>A0A9X2EKH8</accession>
<evidence type="ECO:0008006" key="5">
    <source>
        <dbReference type="Google" id="ProtNLM"/>
    </source>
</evidence>
<organism evidence="3 4">
    <name type="scientific">Sphingomicrobium sediminis</name>
    <dbReference type="NCBI Taxonomy" id="2950949"/>
    <lineage>
        <taxon>Bacteria</taxon>
        <taxon>Pseudomonadati</taxon>
        <taxon>Pseudomonadota</taxon>
        <taxon>Alphaproteobacteria</taxon>
        <taxon>Sphingomonadales</taxon>
        <taxon>Sphingomonadaceae</taxon>
        <taxon>Sphingomicrobium</taxon>
    </lineage>
</organism>
<evidence type="ECO:0000256" key="1">
    <source>
        <dbReference type="SAM" id="MobiDB-lite"/>
    </source>
</evidence>
<dbReference type="AlphaFoldDB" id="A0A9X2EKH8"/>
<evidence type="ECO:0000256" key="2">
    <source>
        <dbReference type="SAM" id="SignalP"/>
    </source>
</evidence>
<protein>
    <recommendedName>
        <fullName evidence="5">Lipoprotein</fullName>
    </recommendedName>
</protein>
<comment type="caution">
    <text evidence="3">The sequence shown here is derived from an EMBL/GenBank/DDBJ whole genome shotgun (WGS) entry which is preliminary data.</text>
</comment>
<keyword evidence="2" id="KW-0732">Signal</keyword>
<dbReference type="EMBL" id="JAMSHT010000001">
    <property type="protein sequence ID" value="MCM8557299.1"/>
    <property type="molecule type" value="Genomic_DNA"/>
</dbReference>
<evidence type="ECO:0000313" key="3">
    <source>
        <dbReference type="EMBL" id="MCM8557299.1"/>
    </source>
</evidence>
<feature type="compositionally biased region" description="Polar residues" evidence="1">
    <location>
        <begin position="120"/>
        <end position="134"/>
    </location>
</feature>
<proteinExistence type="predicted"/>
<keyword evidence="4" id="KW-1185">Reference proteome</keyword>
<reference evidence="3" key="1">
    <citation type="submission" date="2022-06" db="EMBL/GenBank/DDBJ databases">
        <title>Sphingomicrobium sedimins sp. nov., a marine bacterium isolated from tidal flat.</title>
        <authorList>
            <person name="Kim C.-H."/>
            <person name="Yoo Y."/>
            <person name="Kim J.-J."/>
        </authorList>
    </citation>
    <scope>NUCLEOTIDE SEQUENCE</scope>
    <source>
        <strain evidence="3">GRR-S6-50</strain>
    </source>
</reference>
<name>A0A9X2EKH8_9SPHN</name>
<evidence type="ECO:0000313" key="4">
    <source>
        <dbReference type="Proteomes" id="UP001155128"/>
    </source>
</evidence>
<feature type="signal peptide" evidence="2">
    <location>
        <begin position="1"/>
        <end position="17"/>
    </location>
</feature>
<dbReference type="Proteomes" id="UP001155128">
    <property type="component" value="Unassembled WGS sequence"/>
</dbReference>